<evidence type="ECO:0000313" key="1">
    <source>
        <dbReference type="EMBL" id="KAG0119402.1"/>
    </source>
</evidence>
<keyword evidence="3" id="KW-1185">Reference proteome</keyword>
<organism evidence="1">
    <name type="scientific">Lamprotornis superbus</name>
    <dbReference type="NCBI Taxonomy" id="245042"/>
    <lineage>
        <taxon>Eukaryota</taxon>
        <taxon>Metazoa</taxon>
        <taxon>Chordata</taxon>
        <taxon>Craniata</taxon>
        <taxon>Vertebrata</taxon>
        <taxon>Euteleostomi</taxon>
        <taxon>Archelosauria</taxon>
        <taxon>Archosauria</taxon>
        <taxon>Dinosauria</taxon>
        <taxon>Saurischia</taxon>
        <taxon>Theropoda</taxon>
        <taxon>Coelurosauria</taxon>
        <taxon>Aves</taxon>
        <taxon>Neognathae</taxon>
        <taxon>Neoaves</taxon>
        <taxon>Telluraves</taxon>
        <taxon>Australaves</taxon>
        <taxon>Passeriformes</taxon>
        <taxon>Sturnidae</taxon>
        <taxon>Lamprotornis</taxon>
    </lineage>
</organism>
<dbReference type="Proteomes" id="UP000618051">
    <property type="component" value="Unassembled WGS sequence"/>
</dbReference>
<dbReference type="AlphaFoldDB" id="A0A835TUB5"/>
<reference evidence="2" key="3">
    <citation type="submission" date="2022-01" db="EMBL/GenBank/DDBJ databases">
        <authorList>
            <person name="Rubenstein D.R."/>
        </authorList>
    </citation>
    <scope>NUCLEOTIDE SEQUENCE</scope>
    <source>
        <strain evidence="2">SS15</strain>
        <tissue evidence="2">Liver</tissue>
    </source>
</reference>
<sequence>MCTAPSSVAMETPIVVKMSWGVSTAELFEDFLMKGFLNNLFGSFGELNMLLVLGLINLEEEWKLIGREQRHCLGLRTEDSEFASTAALGLWHPVLDQNDFLGGAEQLWLLELELELFAQSLWKPEQQCLHLEGAPELKSLLMGAKQKVQKLCNIKLRPRQIEFKGQEVPRWHVMTWQKVEQEWGKMVCTSVILTAIRAIQPICAGMQETEHPCQSASVHGVVRERQRELELQNLPEMGCVSWRQLSSCYSCPGGDFGAAEEFGMSSVLSTLGAPPELCDTGCQCLYLPCSAMKESGDGDWSGSWGFLQQHVADGPCLSPPGTCHLLQVAQDRRLGNQWIYLGADQYLGKANNGSCCPNWPEWCQQELDSTFVNLKGEAMR</sequence>
<evidence type="ECO:0000313" key="3">
    <source>
        <dbReference type="Proteomes" id="UP000618051"/>
    </source>
</evidence>
<gene>
    <name evidence="2" type="ORF">IHE44_0004472</name>
    <name evidence="1" type="ORF">IHE44_014382</name>
</gene>
<reference evidence="1" key="1">
    <citation type="submission" date="2020-10" db="EMBL/GenBank/DDBJ databases">
        <title>Feather gene expression reveals the developmental basis of iridescence in African starlings.</title>
        <authorList>
            <person name="Rubenstein D.R."/>
        </authorList>
    </citation>
    <scope>NUCLEOTIDE SEQUENCE</scope>
    <source>
        <strain evidence="1">SS15</strain>
        <tissue evidence="1">Liver</tissue>
    </source>
</reference>
<protein>
    <submittedName>
        <fullName evidence="1">Uncharacterized protein</fullName>
    </submittedName>
</protein>
<comment type="caution">
    <text evidence="1">The sequence shown here is derived from an EMBL/GenBank/DDBJ whole genome shotgun (WGS) entry which is preliminary data.</text>
</comment>
<proteinExistence type="predicted"/>
<reference evidence="2 3" key="2">
    <citation type="journal article" date="2021" name="J. Hered.">
        <title>Feather Gene Expression Elucidates the Developmental Basis of Plumage Iridescence in African Starlings.</title>
        <authorList>
            <person name="Rubenstein D.R."/>
            <person name="Corvelo A."/>
            <person name="MacManes M.D."/>
            <person name="Maia R."/>
            <person name="Narzisi G."/>
            <person name="Rousaki A."/>
            <person name="Vandenabeele P."/>
            <person name="Shawkey M.D."/>
            <person name="Solomon J."/>
        </authorList>
    </citation>
    <scope>NUCLEOTIDE SEQUENCE [LARGE SCALE GENOMIC DNA]</scope>
    <source>
        <strain evidence="2">SS15</strain>
    </source>
</reference>
<dbReference type="EMBL" id="JADDUC020000018">
    <property type="protein sequence ID" value="KAI1233303.1"/>
    <property type="molecule type" value="Genomic_DNA"/>
</dbReference>
<name>A0A835TUB5_9PASS</name>
<evidence type="ECO:0000313" key="2">
    <source>
        <dbReference type="EMBL" id="KAI1233303.1"/>
    </source>
</evidence>
<dbReference type="EMBL" id="JADDUC010000087">
    <property type="protein sequence ID" value="KAG0119402.1"/>
    <property type="molecule type" value="Genomic_DNA"/>
</dbReference>
<accession>A0A835TUB5</accession>